<name>A0AAQ4NSL4_GASAC</name>
<proteinExistence type="inferred from homology"/>
<feature type="region of interest" description="Disordered" evidence="9">
    <location>
        <begin position="1"/>
        <end position="50"/>
    </location>
</feature>
<reference evidence="12" key="2">
    <citation type="submission" date="2025-08" db="UniProtKB">
        <authorList>
            <consortium name="Ensembl"/>
        </authorList>
    </citation>
    <scope>IDENTIFICATION</scope>
</reference>
<keyword evidence="10" id="KW-0812">Transmembrane</keyword>
<evidence type="ECO:0000256" key="10">
    <source>
        <dbReference type="SAM" id="Phobius"/>
    </source>
</evidence>
<evidence type="ECO:0000256" key="5">
    <source>
        <dbReference type="ARBA" id="ARBA00022723"/>
    </source>
</evidence>
<reference evidence="12" key="3">
    <citation type="submission" date="2025-09" db="UniProtKB">
        <authorList>
            <consortium name="Ensembl"/>
        </authorList>
    </citation>
    <scope>IDENTIFICATION</scope>
</reference>
<dbReference type="GO" id="GO:0005634">
    <property type="term" value="C:nucleus"/>
    <property type="evidence" value="ECO:0007669"/>
    <property type="project" value="TreeGrafter"/>
</dbReference>
<dbReference type="SMART" id="SM00714">
    <property type="entry name" value="LITAF"/>
    <property type="match status" value="1"/>
</dbReference>
<dbReference type="Pfam" id="PF10601">
    <property type="entry name" value="zf-LITAF-like"/>
    <property type="match status" value="1"/>
</dbReference>
<evidence type="ECO:0000256" key="4">
    <source>
        <dbReference type="ARBA" id="ARBA00005975"/>
    </source>
</evidence>
<keyword evidence="5" id="KW-0479">Metal-binding</keyword>
<evidence type="ECO:0000313" key="12">
    <source>
        <dbReference type="Ensembl" id="ENSGACP00000029412.1"/>
    </source>
</evidence>
<keyword evidence="7 10" id="KW-0472">Membrane</keyword>
<feature type="compositionally biased region" description="Acidic residues" evidence="9">
    <location>
        <begin position="17"/>
        <end position="32"/>
    </location>
</feature>
<feature type="transmembrane region" description="Helical" evidence="10">
    <location>
        <begin position="265"/>
        <end position="288"/>
    </location>
</feature>
<evidence type="ECO:0000256" key="6">
    <source>
        <dbReference type="ARBA" id="ARBA00022833"/>
    </source>
</evidence>
<dbReference type="PROSITE" id="PS51837">
    <property type="entry name" value="LITAF"/>
    <property type="match status" value="1"/>
</dbReference>
<accession>A0AAQ4NSL4</accession>
<protein>
    <recommendedName>
        <fullName evidence="11">LITAF domain-containing protein</fullName>
    </recommendedName>
</protein>
<evidence type="ECO:0000256" key="1">
    <source>
        <dbReference type="ARBA" id="ARBA00004125"/>
    </source>
</evidence>
<comment type="similarity">
    <text evidence="4">Belongs to the CDIP1/LITAF family.</text>
</comment>
<keyword evidence="13" id="KW-1185">Reference proteome</keyword>
<dbReference type="Proteomes" id="UP000007635">
    <property type="component" value="Chromosome XI"/>
</dbReference>
<evidence type="ECO:0000256" key="2">
    <source>
        <dbReference type="ARBA" id="ARBA00004414"/>
    </source>
</evidence>
<dbReference type="GO" id="GO:0098574">
    <property type="term" value="C:cytoplasmic side of lysosomal membrane"/>
    <property type="evidence" value="ECO:0007669"/>
    <property type="project" value="TreeGrafter"/>
</dbReference>
<dbReference type="GO" id="GO:0098560">
    <property type="term" value="C:cytoplasmic side of late endosome membrane"/>
    <property type="evidence" value="ECO:0007669"/>
    <property type="project" value="TreeGrafter"/>
</dbReference>
<keyword evidence="10" id="KW-1133">Transmembrane helix</keyword>
<dbReference type="GeneTree" id="ENSGT00940000163474"/>
<comment type="subcellular location">
    <subcellularLocation>
        <location evidence="1">Endosome membrane</location>
        <topology evidence="1">Peripheral membrane protein</topology>
        <orientation evidence="1">Cytoplasmic side</orientation>
    </subcellularLocation>
    <subcellularLocation>
        <location evidence="2">Late endosome membrane</location>
    </subcellularLocation>
    <subcellularLocation>
        <location evidence="3">Lysosome membrane</location>
        <topology evidence="3">Peripheral membrane protein</topology>
        <orientation evidence="3">Cytoplasmic side</orientation>
    </subcellularLocation>
</comment>
<feature type="domain" description="LITAF" evidence="11">
    <location>
        <begin position="227"/>
        <end position="311"/>
    </location>
</feature>
<keyword evidence="6" id="KW-0862">Zinc</keyword>
<organism evidence="12 13">
    <name type="scientific">Gasterosteus aculeatus aculeatus</name>
    <name type="common">three-spined stickleback</name>
    <dbReference type="NCBI Taxonomy" id="481459"/>
    <lineage>
        <taxon>Eukaryota</taxon>
        <taxon>Metazoa</taxon>
        <taxon>Chordata</taxon>
        <taxon>Craniata</taxon>
        <taxon>Vertebrata</taxon>
        <taxon>Euteleostomi</taxon>
        <taxon>Actinopterygii</taxon>
        <taxon>Neopterygii</taxon>
        <taxon>Teleostei</taxon>
        <taxon>Neoteleostei</taxon>
        <taxon>Acanthomorphata</taxon>
        <taxon>Eupercaria</taxon>
        <taxon>Perciformes</taxon>
        <taxon>Cottioidei</taxon>
        <taxon>Gasterosteales</taxon>
        <taxon>Gasterosteidae</taxon>
        <taxon>Gasterosteus</taxon>
    </lineage>
</organism>
<dbReference type="PANTHER" id="PTHR23292:SF35">
    <property type="entry name" value="LITAF DOMAIN-CONTAINING PROTEIN"/>
    <property type="match status" value="1"/>
</dbReference>
<sequence length="312" mass="35256">MENQIQDSVGGGPPVKDEEEDNRSRTEEEEEDNQRRAEEEEEEDEEALPHSEILDIFEEGLARLVQDPLLCDLPIQVTLEEVNSQIALEYGQAMTVRVLKADGEIMPSTMLPSDKELEKIVTEMNHLSLKRQQLLERKKIQCIFQEMRNRAEFRQTEVAASTLHDSIDDQLEQLAEREAELQRSHDRILRARDTKNEAGPASCQIVSDVPGVPGGTIFYVESPPNIPAPTVILDVEELPHCPCRTQCPECKQYIITETFTSISSVTWLVCFMAAMVGCVAGCCLIPFCMDSFKSTTHRCPKCRTAFKTVKKL</sequence>
<dbReference type="PANTHER" id="PTHR23292">
    <property type="entry name" value="LIPOPOLYSACCHARIDE-INDUCED TUMOR NECROSIS FACTOR-ALPHA FACTOR"/>
    <property type="match status" value="1"/>
</dbReference>
<dbReference type="Ensembl" id="ENSGACT00000059405.1">
    <property type="protein sequence ID" value="ENSGACP00000029412.1"/>
    <property type="gene ID" value="ENSGACG00000025403.1"/>
</dbReference>
<dbReference type="GO" id="GO:0008270">
    <property type="term" value="F:zinc ion binding"/>
    <property type="evidence" value="ECO:0007669"/>
    <property type="project" value="TreeGrafter"/>
</dbReference>
<evidence type="ECO:0000256" key="9">
    <source>
        <dbReference type="SAM" id="MobiDB-lite"/>
    </source>
</evidence>
<reference evidence="12 13" key="1">
    <citation type="journal article" date="2021" name="G3 (Bethesda)">
        <title>Improved contiguity of the threespine stickleback genome using long-read sequencing.</title>
        <authorList>
            <person name="Nath S."/>
            <person name="Shaw D.E."/>
            <person name="White M.A."/>
        </authorList>
    </citation>
    <scope>NUCLEOTIDE SEQUENCE [LARGE SCALE GENOMIC DNA]</scope>
    <source>
        <strain evidence="12 13">Lake Benthic</strain>
    </source>
</reference>
<evidence type="ECO:0000256" key="8">
    <source>
        <dbReference type="SAM" id="Coils"/>
    </source>
</evidence>
<feature type="coiled-coil region" evidence="8">
    <location>
        <begin position="164"/>
        <end position="191"/>
    </location>
</feature>
<keyword evidence="8" id="KW-0175">Coiled coil</keyword>
<evidence type="ECO:0000313" key="13">
    <source>
        <dbReference type="Proteomes" id="UP000007635"/>
    </source>
</evidence>
<evidence type="ECO:0000256" key="3">
    <source>
        <dbReference type="ARBA" id="ARBA00004630"/>
    </source>
</evidence>
<evidence type="ECO:0000259" key="11">
    <source>
        <dbReference type="PROSITE" id="PS51837"/>
    </source>
</evidence>
<evidence type="ECO:0000256" key="7">
    <source>
        <dbReference type="ARBA" id="ARBA00023136"/>
    </source>
</evidence>
<dbReference type="AlphaFoldDB" id="A0AAQ4NSL4"/>
<dbReference type="InterPro" id="IPR006629">
    <property type="entry name" value="LITAF"/>
</dbReference>
<dbReference type="InterPro" id="IPR037519">
    <property type="entry name" value="LITAF_fam"/>
</dbReference>